<reference evidence="8 9" key="1">
    <citation type="submission" date="2019-07" db="EMBL/GenBank/DDBJ databases">
        <title>Genomics analysis of Aphanomyces spp. identifies a new class of oomycete effector associated with host adaptation.</title>
        <authorList>
            <person name="Gaulin E."/>
        </authorList>
    </citation>
    <scope>NUCLEOTIDE SEQUENCE [LARGE SCALE GENOMIC DNA]</scope>
    <source>
        <strain evidence="8 9">ATCC 201684</strain>
    </source>
</reference>
<dbReference type="Pfam" id="PF07714">
    <property type="entry name" value="PK_Tyr_Ser-Thr"/>
    <property type="match status" value="1"/>
</dbReference>
<comment type="caution">
    <text evidence="8">The sequence shown here is derived from an EMBL/GenBank/DDBJ whole genome shotgun (WGS) entry which is preliminary data.</text>
</comment>
<accession>A0A6G0W4I7</accession>
<dbReference type="PANTHER" id="PTHR44329">
    <property type="entry name" value="SERINE/THREONINE-PROTEIN KINASE TNNI3K-RELATED"/>
    <property type="match status" value="1"/>
</dbReference>
<evidence type="ECO:0000313" key="9">
    <source>
        <dbReference type="Proteomes" id="UP000481153"/>
    </source>
</evidence>
<feature type="binding site" evidence="6">
    <location>
        <position position="360"/>
    </location>
    <ligand>
        <name>Mg(2+)</name>
        <dbReference type="ChEBI" id="CHEBI:18420"/>
    </ligand>
</feature>
<dbReference type="InterPro" id="IPR051681">
    <property type="entry name" value="Ser/Thr_Kinases-Pseudokinases"/>
</dbReference>
<dbReference type="InterPro" id="IPR001245">
    <property type="entry name" value="Ser-Thr/Tyr_kinase_cat_dom"/>
</dbReference>
<keyword evidence="4" id="KW-0067">ATP-binding</keyword>
<keyword evidence="2" id="KW-0547">Nucleotide-binding</keyword>
<dbReference type="PANTHER" id="PTHR44329:SF288">
    <property type="entry name" value="MITOGEN-ACTIVATED PROTEIN KINASE KINASE KINASE 20"/>
    <property type="match status" value="1"/>
</dbReference>
<protein>
    <recommendedName>
        <fullName evidence="7">Protein kinase domain-containing protein</fullName>
    </recommendedName>
</protein>
<dbReference type="SUPFAM" id="SSF56112">
    <property type="entry name" value="Protein kinase-like (PK-like)"/>
    <property type="match status" value="1"/>
</dbReference>
<evidence type="ECO:0000256" key="4">
    <source>
        <dbReference type="ARBA" id="ARBA00022840"/>
    </source>
</evidence>
<name>A0A6G0W4I7_9STRA</name>
<dbReference type="PROSITE" id="PS50011">
    <property type="entry name" value="PROTEIN_KINASE_DOM"/>
    <property type="match status" value="1"/>
</dbReference>
<dbReference type="GO" id="GO:0004674">
    <property type="term" value="F:protein serine/threonine kinase activity"/>
    <property type="evidence" value="ECO:0007669"/>
    <property type="project" value="TreeGrafter"/>
</dbReference>
<evidence type="ECO:0000313" key="8">
    <source>
        <dbReference type="EMBL" id="KAF0721985.1"/>
    </source>
</evidence>
<keyword evidence="6" id="KW-0479">Metal-binding</keyword>
<dbReference type="AlphaFoldDB" id="A0A6G0W4I7"/>
<dbReference type="VEuPathDB" id="FungiDB:AeMF1_006089"/>
<keyword evidence="6" id="KW-0460">Magnesium</keyword>
<evidence type="ECO:0000256" key="5">
    <source>
        <dbReference type="PIRSR" id="PIRSR000615-1"/>
    </source>
</evidence>
<feature type="domain" description="Protein kinase" evidence="7">
    <location>
        <begin position="249"/>
        <end position="495"/>
    </location>
</feature>
<keyword evidence="9" id="KW-1185">Reference proteome</keyword>
<dbReference type="SMART" id="SM00220">
    <property type="entry name" value="S_TKc"/>
    <property type="match status" value="1"/>
</dbReference>
<dbReference type="InterPro" id="IPR011009">
    <property type="entry name" value="Kinase-like_dom_sf"/>
</dbReference>
<feature type="binding site" evidence="6">
    <location>
        <position position="373"/>
    </location>
    <ligand>
        <name>Mg(2+)</name>
        <dbReference type="ChEBI" id="CHEBI:18420"/>
    </ligand>
</feature>
<evidence type="ECO:0000256" key="1">
    <source>
        <dbReference type="ARBA" id="ARBA00022679"/>
    </source>
</evidence>
<organism evidence="8 9">
    <name type="scientific">Aphanomyces euteiches</name>
    <dbReference type="NCBI Taxonomy" id="100861"/>
    <lineage>
        <taxon>Eukaryota</taxon>
        <taxon>Sar</taxon>
        <taxon>Stramenopiles</taxon>
        <taxon>Oomycota</taxon>
        <taxon>Saprolegniomycetes</taxon>
        <taxon>Saprolegniales</taxon>
        <taxon>Verrucalvaceae</taxon>
        <taxon>Aphanomyces</taxon>
    </lineage>
</organism>
<sequence>MTQISSEAVAIAKEIVETAHTILKLSLYFQVQRSVVLATALMVQTIMHHVQEYGPPADSPDLLPILNDIKGFMEDSLSEIKMRQIGKIQFDHEQQLTKIQNIGVDIYHLQTCLKNTVANVTIDLNIQVVGTIEDVSKDIGNMIQKMQDLKKHIELISKALEPRHRKDALIGLAIQVQRGYEFYQQQMVLGNLPRIIDFESQVESTKTQIGLNFSAVSQRKNEQSMLNLFDVSFIKPWMLAMDDVQFDPNDESTFLGKGGFASVYKGKYQEIADSDDLEKLFVKEIKAWKDISHEPYILSLFGICTTIARPILVSELCQTNIRRYVRDNSHSLLPLVYEFAKGVVSLHNANIIHRDLKGDNVLVRFDQTVAIADFGLSRTIASLENTKTGVRGSGTLYWMSPEQYFSSRRVTAKSDVWSFGITLWEILTNSVPFQGYTEYEMVEDVFKSNDDRLAKPEELKSELEPLWTLINKCWQLNPHARPSATSIVEFLEKHYDSQLTTDAP</sequence>
<evidence type="ECO:0000256" key="3">
    <source>
        <dbReference type="ARBA" id="ARBA00022777"/>
    </source>
</evidence>
<evidence type="ECO:0000259" key="7">
    <source>
        <dbReference type="PROSITE" id="PS50011"/>
    </source>
</evidence>
<evidence type="ECO:0000256" key="6">
    <source>
        <dbReference type="PIRSR" id="PIRSR000615-3"/>
    </source>
</evidence>
<dbReference type="GO" id="GO:0005524">
    <property type="term" value="F:ATP binding"/>
    <property type="evidence" value="ECO:0007669"/>
    <property type="project" value="UniProtKB-KW"/>
</dbReference>
<keyword evidence="3" id="KW-0418">Kinase</keyword>
<dbReference type="InterPro" id="IPR008271">
    <property type="entry name" value="Ser/Thr_kinase_AS"/>
</dbReference>
<gene>
    <name evidence="8" type="ORF">Ae201684_018766</name>
</gene>
<dbReference type="Proteomes" id="UP000481153">
    <property type="component" value="Unassembled WGS sequence"/>
</dbReference>
<dbReference type="Gene3D" id="1.10.510.10">
    <property type="entry name" value="Transferase(Phosphotransferase) domain 1"/>
    <property type="match status" value="1"/>
</dbReference>
<dbReference type="PROSITE" id="PS00108">
    <property type="entry name" value="PROTEIN_KINASE_ST"/>
    <property type="match status" value="1"/>
</dbReference>
<evidence type="ECO:0000256" key="2">
    <source>
        <dbReference type="ARBA" id="ARBA00022741"/>
    </source>
</evidence>
<keyword evidence="1" id="KW-0808">Transferase</keyword>
<proteinExistence type="predicted"/>
<dbReference type="GO" id="GO:0046872">
    <property type="term" value="F:metal ion binding"/>
    <property type="evidence" value="ECO:0007669"/>
    <property type="project" value="UniProtKB-KW"/>
</dbReference>
<dbReference type="EMBL" id="VJMJ01000353">
    <property type="protein sequence ID" value="KAF0721985.1"/>
    <property type="molecule type" value="Genomic_DNA"/>
</dbReference>
<feature type="active site" description="Proton acceptor" evidence="5">
    <location>
        <position position="355"/>
    </location>
</feature>
<dbReference type="InterPro" id="IPR000719">
    <property type="entry name" value="Prot_kinase_dom"/>
</dbReference>